<dbReference type="OrthoDB" id="9789781at2"/>
<dbReference type="Pfam" id="PF13338">
    <property type="entry name" value="AbiEi_4"/>
    <property type="match status" value="1"/>
</dbReference>
<keyword evidence="3" id="KW-1185">Reference proteome</keyword>
<feature type="domain" description="AbiEi antitoxin N-terminal" evidence="1">
    <location>
        <begin position="16"/>
        <end position="60"/>
    </location>
</feature>
<evidence type="ECO:0000259" key="1">
    <source>
        <dbReference type="Pfam" id="PF13338"/>
    </source>
</evidence>
<dbReference type="AlphaFoldDB" id="A0A1B4XF23"/>
<name>A0A1B4XF23_9GAMM</name>
<proteinExistence type="predicted"/>
<gene>
    <name evidence="2" type="ORF">SCL_1085</name>
</gene>
<dbReference type="Proteomes" id="UP000243180">
    <property type="component" value="Chromosome"/>
</dbReference>
<protein>
    <submittedName>
        <fullName evidence="2">Transcriptional regulator</fullName>
    </submittedName>
</protein>
<evidence type="ECO:0000313" key="2">
    <source>
        <dbReference type="EMBL" id="BAV33399.1"/>
    </source>
</evidence>
<dbReference type="InterPro" id="IPR025159">
    <property type="entry name" value="AbiEi_N"/>
</dbReference>
<accession>A0A1B4XF23</accession>
<reference evidence="2 3" key="1">
    <citation type="submission" date="2015-05" db="EMBL/GenBank/DDBJ databases">
        <title>Complete genome sequence of a sulfur-oxidizing gammaproteobacterium strain HA5.</title>
        <authorList>
            <person name="Miura A."/>
            <person name="Kojima H."/>
            <person name="Fukui M."/>
        </authorList>
    </citation>
    <scope>NUCLEOTIDE SEQUENCE [LARGE SCALE GENOMIC DNA]</scope>
    <source>
        <strain evidence="2 3">HA5</strain>
    </source>
</reference>
<sequence length="209" mass="23758">MQILVHVTAASTTTKQVLKLAEQMGVLRVRDLTSRGIHPEYLRRLYRQGLLMRTGRGLYVAADAEISAHHGLAQACKRVPHGVICLLSALQFHELGTQIPHAIWMAVDRRAARPRMDYPPLRIVRFSGQALTAGIEEHKIEGVRVRVYSPAKTVADCFKYRNKIGLDVALEALRECWRARRCTMDELWRCAKICRVQNVMQPYLEAMVA</sequence>
<dbReference type="InParanoid" id="A0A1B4XF23"/>
<dbReference type="EMBL" id="AP014879">
    <property type="protein sequence ID" value="BAV33399.1"/>
    <property type="molecule type" value="Genomic_DNA"/>
</dbReference>
<evidence type="ECO:0000313" key="3">
    <source>
        <dbReference type="Proteomes" id="UP000243180"/>
    </source>
</evidence>
<dbReference type="KEGG" id="slim:SCL_1085"/>
<organism evidence="2 3">
    <name type="scientific">Sulfuricaulis limicola</name>
    <dbReference type="NCBI Taxonomy" id="1620215"/>
    <lineage>
        <taxon>Bacteria</taxon>
        <taxon>Pseudomonadati</taxon>
        <taxon>Pseudomonadota</taxon>
        <taxon>Gammaproteobacteria</taxon>
        <taxon>Acidiferrobacterales</taxon>
        <taxon>Acidiferrobacteraceae</taxon>
        <taxon>Sulfuricaulis</taxon>
    </lineage>
</organism>